<gene>
    <name evidence="9" type="ORF">SAMN05660860_00104</name>
</gene>
<feature type="domain" description="Histidine kinase" evidence="7">
    <location>
        <begin position="156"/>
        <end position="374"/>
    </location>
</feature>
<comment type="catalytic activity">
    <reaction evidence="1">
        <text>ATP + protein L-histidine = ADP + protein N-phospho-L-histidine.</text>
        <dbReference type="EC" id="2.7.13.3"/>
    </reaction>
</comment>
<sequence length="374" mass="41537">MQLEMRGEPGLRQEMQGRTVLVVDDEAIIRELCAKVIKNHRILEAASGEEALEILGREAIDVVLTDVMMPVMDGLDLLKKIKEEDPAQPVVIMTGFADKDVILRALKADADDFISKPINLLQLRTTIDRVLEKKALREELHNLKRMDRLKTEFLGLVSHKLKTPTTAISLFIQNLVQGIGDPQDQGFQQTLKMILEESTYLESLIQDLLFFSEVILREGPPRLAQVDPSAVCRQSVKDIYPRAAARNISLDLHLPADLPLILTDREQLAFILHALLDNAIKFTPLGGQVTLAGEIIPEAVRLKIRDTGAGIAPEERARVFEKFYQIDPAHSGQVRGFGLGLFYARSFVQNLGGKLILESESGVGTTAVLSLPRA</sequence>
<evidence type="ECO:0000256" key="2">
    <source>
        <dbReference type="ARBA" id="ARBA00012438"/>
    </source>
</evidence>
<dbReference type="SMART" id="SM00448">
    <property type="entry name" value="REC"/>
    <property type="match status" value="1"/>
</dbReference>
<evidence type="ECO:0000259" key="7">
    <source>
        <dbReference type="PROSITE" id="PS50109"/>
    </source>
</evidence>
<dbReference type="GO" id="GO:0005886">
    <property type="term" value="C:plasma membrane"/>
    <property type="evidence" value="ECO:0007669"/>
    <property type="project" value="TreeGrafter"/>
</dbReference>
<evidence type="ECO:0000313" key="10">
    <source>
        <dbReference type="Proteomes" id="UP000182146"/>
    </source>
</evidence>
<dbReference type="EC" id="2.7.13.3" evidence="2"/>
<dbReference type="SUPFAM" id="SSF55874">
    <property type="entry name" value="ATPase domain of HSP90 chaperone/DNA topoisomerase II/histidine kinase"/>
    <property type="match status" value="1"/>
</dbReference>
<dbReference type="Pfam" id="PF00072">
    <property type="entry name" value="Response_reg"/>
    <property type="match status" value="1"/>
</dbReference>
<dbReference type="InterPro" id="IPR005467">
    <property type="entry name" value="His_kinase_dom"/>
</dbReference>
<dbReference type="STRING" id="392333.SAMN05660860_00104"/>
<evidence type="ECO:0000256" key="4">
    <source>
        <dbReference type="ARBA" id="ARBA00022679"/>
    </source>
</evidence>
<feature type="domain" description="Response regulatory" evidence="8">
    <location>
        <begin position="19"/>
        <end position="131"/>
    </location>
</feature>
<dbReference type="Pfam" id="PF00512">
    <property type="entry name" value="HisKA"/>
    <property type="match status" value="1"/>
</dbReference>
<accession>A0A1G9IEM0</accession>
<dbReference type="EMBL" id="FNGU01000001">
    <property type="protein sequence ID" value="SDL23294.1"/>
    <property type="molecule type" value="Genomic_DNA"/>
</dbReference>
<dbReference type="SMART" id="SM00388">
    <property type="entry name" value="HisKA"/>
    <property type="match status" value="1"/>
</dbReference>
<dbReference type="InterPro" id="IPR011006">
    <property type="entry name" value="CheY-like_superfamily"/>
</dbReference>
<name>A0A1G9IEM0_9BACT</name>
<dbReference type="PANTHER" id="PTHR43047">
    <property type="entry name" value="TWO-COMPONENT HISTIDINE PROTEIN KINASE"/>
    <property type="match status" value="1"/>
</dbReference>
<dbReference type="Pfam" id="PF02518">
    <property type="entry name" value="HATPase_c"/>
    <property type="match status" value="1"/>
</dbReference>
<keyword evidence="5 9" id="KW-0418">Kinase</keyword>
<dbReference type="Gene3D" id="3.40.50.2300">
    <property type="match status" value="1"/>
</dbReference>
<dbReference type="Gene3D" id="1.10.287.130">
    <property type="match status" value="1"/>
</dbReference>
<dbReference type="CDD" id="cd17536">
    <property type="entry name" value="REC_YesN-like"/>
    <property type="match status" value="1"/>
</dbReference>
<dbReference type="SMART" id="SM00387">
    <property type="entry name" value="HATPase_c"/>
    <property type="match status" value="1"/>
</dbReference>
<dbReference type="PROSITE" id="PS50109">
    <property type="entry name" value="HIS_KIN"/>
    <property type="match status" value="1"/>
</dbReference>
<organism evidence="9 10">
    <name type="scientific">Geoalkalibacter ferrihydriticus</name>
    <dbReference type="NCBI Taxonomy" id="392333"/>
    <lineage>
        <taxon>Bacteria</taxon>
        <taxon>Pseudomonadati</taxon>
        <taxon>Thermodesulfobacteriota</taxon>
        <taxon>Desulfuromonadia</taxon>
        <taxon>Desulfuromonadales</taxon>
        <taxon>Geoalkalibacteraceae</taxon>
        <taxon>Geoalkalibacter</taxon>
    </lineage>
</organism>
<dbReference type="PANTHER" id="PTHR43047:SF72">
    <property type="entry name" value="OSMOSENSING HISTIDINE PROTEIN KINASE SLN1"/>
    <property type="match status" value="1"/>
</dbReference>
<dbReference type="GO" id="GO:0000155">
    <property type="term" value="F:phosphorelay sensor kinase activity"/>
    <property type="evidence" value="ECO:0007669"/>
    <property type="project" value="InterPro"/>
</dbReference>
<dbReference type="CDD" id="cd00082">
    <property type="entry name" value="HisKA"/>
    <property type="match status" value="1"/>
</dbReference>
<dbReference type="InterPro" id="IPR003594">
    <property type="entry name" value="HATPase_dom"/>
</dbReference>
<dbReference type="SUPFAM" id="SSF52172">
    <property type="entry name" value="CheY-like"/>
    <property type="match status" value="1"/>
</dbReference>
<dbReference type="PRINTS" id="PR00344">
    <property type="entry name" value="BCTRLSENSOR"/>
</dbReference>
<keyword evidence="4" id="KW-0808">Transferase</keyword>
<evidence type="ECO:0000259" key="8">
    <source>
        <dbReference type="PROSITE" id="PS50110"/>
    </source>
</evidence>
<dbReference type="RefSeq" id="WP_235264082.1">
    <property type="nucleotide sequence ID" value="NZ_FNGU01000001.1"/>
</dbReference>
<evidence type="ECO:0000256" key="3">
    <source>
        <dbReference type="ARBA" id="ARBA00022553"/>
    </source>
</evidence>
<protein>
    <recommendedName>
        <fullName evidence="2">histidine kinase</fullName>
        <ecNumber evidence="2">2.7.13.3</ecNumber>
    </recommendedName>
</protein>
<dbReference type="InterPro" id="IPR001789">
    <property type="entry name" value="Sig_transdc_resp-reg_receiver"/>
</dbReference>
<dbReference type="AlphaFoldDB" id="A0A1G9IEM0"/>
<evidence type="ECO:0000256" key="5">
    <source>
        <dbReference type="ARBA" id="ARBA00022777"/>
    </source>
</evidence>
<dbReference type="Gene3D" id="3.30.565.10">
    <property type="entry name" value="Histidine kinase-like ATPase, C-terminal domain"/>
    <property type="match status" value="1"/>
</dbReference>
<keyword evidence="3 6" id="KW-0597">Phosphoprotein</keyword>
<dbReference type="Proteomes" id="UP000182146">
    <property type="component" value="Unassembled WGS sequence"/>
</dbReference>
<dbReference type="PROSITE" id="PS50110">
    <property type="entry name" value="RESPONSE_REGULATORY"/>
    <property type="match status" value="1"/>
</dbReference>
<reference evidence="9 10" key="1">
    <citation type="submission" date="2016-10" db="EMBL/GenBank/DDBJ databases">
        <authorList>
            <person name="de Groot N.N."/>
        </authorList>
    </citation>
    <scope>NUCLEOTIDE SEQUENCE [LARGE SCALE GENOMIC DNA]</scope>
    <source>
        <strain evidence="9 10">DSM 17813</strain>
    </source>
</reference>
<proteinExistence type="predicted"/>
<dbReference type="GO" id="GO:0009927">
    <property type="term" value="F:histidine phosphotransfer kinase activity"/>
    <property type="evidence" value="ECO:0007669"/>
    <property type="project" value="TreeGrafter"/>
</dbReference>
<dbReference type="InterPro" id="IPR036890">
    <property type="entry name" value="HATPase_C_sf"/>
</dbReference>
<evidence type="ECO:0000256" key="6">
    <source>
        <dbReference type="PROSITE-ProRule" id="PRU00169"/>
    </source>
</evidence>
<dbReference type="InterPro" id="IPR004358">
    <property type="entry name" value="Sig_transdc_His_kin-like_C"/>
</dbReference>
<evidence type="ECO:0000313" key="9">
    <source>
        <dbReference type="EMBL" id="SDL23294.1"/>
    </source>
</evidence>
<evidence type="ECO:0000256" key="1">
    <source>
        <dbReference type="ARBA" id="ARBA00000085"/>
    </source>
</evidence>
<dbReference type="InterPro" id="IPR003661">
    <property type="entry name" value="HisK_dim/P_dom"/>
</dbReference>
<feature type="modified residue" description="4-aspartylphosphate" evidence="6">
    <location>
        <position position="66"/>
    </location>
</feature>